<accession>A0ABS2H4H1</accession>
<name>A0ABS2H4H1_9BACL</name>
<evidence type="ECO:0000313" key="5">
    <source>
        <dbReference type="EMBL" id="MBM6996367.1"/>
    </source>
</evidence>
<evidence type="ECO:0000259" key="4">
    <source>
        <dbReference type="PROSITE" id="PS51677"/>
    </source>
</evidence>
<feature type="domain" description="NodB homology" evidence="4">
    <location>
        <begin position="68"/>
        <end position="251"/>
    </location>
</feature>
<keyword evidence="1" id="KW-0479">Metal-binding</keyword>
<dbReference type="Pfam" id="PF01522">
    <property type="entry name" value="Polysacc_deac_1"/>
    <property type="match status" value="1"/>
</dbReference>
<dbReference type="InterPro" id="IPR002509">
    <property type="entry name" value="NODB_dom"/>
</dbReference>
<comment type="caution">
    <text evidence="5">The sequence shown here is derived from an EMBL/GenBank/DDBJ whole genome shotgun (WGS) entry which is preliminary data.</text>
</comment>
<dbReference type="InterPro" id="IPR011330">
    <property type="entry name" value="Glyco_hydro/deAcase_b/a-brl"/>
</dbReference>
<protein>
    <submittedName>
        <fullName evidence="5">Polysaccharide deacetylase family protein</fullName>
    </submittedName>
</protein>
<dbReference type="PROSITE" id="PS51677">
    <property type="entry name" value="NODB"/>
    <property type="match status" value="1"/>
</dbReference>
<dbReference type="SUPFAM" id="SSF88713">
    <property type="entry name" value="Glycoside hydrolase/deacetylase"/>
    <property type="match status" value="1"/>
</dbReference>
<organism evidence="5 6">
    <name type="scientific">Paenibacillus rhizolycopersici</name>
    <dbReference type="NCBI Taxonomy" id="2780073"/>
    <lineage>
        <taxon>Bacteria</taxon>
        <taxon>Bacillati</taxon>
        <taxon>Bacillota</taxon>
        <taxon>Bacilli</taxon>
        <taxon>Bacillales</taxon>
        <taxon>Paenibacillaceae</taxon>
        <taxon>Paenibacillus</taxon>
    </lineage>
</organism>
<sequence length="263" mass="29636">MAASLFMYSGSGLQTVHASSVVHETRSQSDKGDLKENKAAPVDAKPVDLSELRRKYSETFKFRGPEVKQIALTFDDGPDPRFTPQILDVLHRKGIKATFFVVGVRAKKFPKLMQRIHQEGHLIGNHSFSHPNFRKRSVKQFQTEILRTEKIIQNSVGYRPKLIRPPYGEIREEQVQWAKKNGYTLVNWNVDSQDWKGIDKNKVKSNVIDTAGPGSIILQHSGGGVGSNLNGTIQALPEIIDTLQAQGYHFVDLAELLQTTKYR</sequence>
<evidence type="ECO:0000256" key="3">
    <source>
        <dbReference type="SAM" id="MobiDB-lite"/>
    </source>
</evidence>
<evidence type="ECO:0000256" key="2">
    <source>
        <dbReference type="ARBA" id="ARBA00022801"/>
    </source>
</evidence>
<feature type="region of interest" description="Disordered" evidence="3">
    <location>
        <begin position="19"/>
        <end position="40"/>
    </location>
</feature>
<dbReference type="Proteomes" id="UP001516620">
    <property type="component" value="Unassembled WGS sequence"/>
</dbReference>
<reference evidence="5 6" key="1">
    <citation type="submission" date="2021-01" db="EMBL/GenBank/DDBJ databases">
        <title>Paenibacillus sp.nov. isolated from the rhizosphere soil of tomato plant.</title>
        <authorList>
            <person name="Thin K.K."/>
            <person name="Zhang X."/>
            <person name="He S."/>
        </authorList>
    </citation>
    <scope>NUCLEOTIDE SEQUENCE [LARGE SCALE GENOMIC DNA]</scope>
    <source>
        <strain evidence="5 6">DXFW5</strain>
    </source>
</reference>
<feature type="compositionally biased region" description="Basic and acidic residues" evidence="3">
    <location>
        <begin position="23"/>
        <end position="38"/>
    </location>
</feature>
<dbReference type="CDD" id="cd10917">
    <property type="entry name" value="CE4_NodB_like_6s_7s"/>
    <property type="match status" value="1"/>
</dbReference>
<keyword evidence="2" id="KW-0378">Hydrolase</keyword>
<evidence type="ECO:0000313" key="6">
    <source>
        <dbReference type="Proteomes" id="UP001516620"/>
    </source>
</evidence>
<keyword evidence="6" id="KW-1185">Reference proteome</keyword>
<dbReference type="PANTHER" id="PTHR10587:SF133">
    <property type="entry name" value="CHITIN DEACETYLASE 1-RELATED"/>
    <property type="match status" value="1"/>
</dbReference>
<dbReference type="EMBL" id="JADCNN020000009">
    <property type="protein sequence ID" value="MBM6996367.1"/>
    <property type="molecule type" value="Genomic_DNA"/>
</dbReference>
<dbReference type="Gene3D" id="3.20.20.370">
    <property type="entry name" value="Glycoside hydrolase/deacetylase"/>
    <property type="match status" value="1"/>
</dbReference>
<proteinExistence type="predicted"/>
<gene>
    <name evidence="5" type="ORF">IM700_011990</name>
</gene>
<dbReference type="PANTHER" id="PTHR10587">
    <property type="entry name" value="GLYCOSYL TRANSFERASE-RELATED"/>
    <property type="match status" value="1"/>
</dbReference>
<evidence type="ECO:0000256" key="1">
    <source>
        <dbReference type="ARBA" id="ARBA00022723"/>
    </source>
</evidence>
<dbReference type="InterPro" id="IPR050248">
    <property type="entry name" value="Polysacc_deacetylase_ArnD"/>
</dbReference>